<proteinExistence type="predicted"/>
<feature type="compositionally biased region" description="Basic and acidic residues" evidence="1">
    <location>
        <begin position="182"/>
        <end position="194"/>
    </location>
</feature>
<keyword evidence="3" id="KW-1185">Reference proteome</keyword>
<dbReference type="KEGG" id="foc:113207119"/>
<name>A0A9C6X6E1_FRAOC</name>
<dbReference type="PANTHER" id="PTHR34153">
    <property type="entry name" value="SI:CH211-262H13.3-RELATED-RELATED"/>
    <property type="match status" value="1"/>
</dbReference>
<organism evidence="3 4">
    <name type="scientific">Frankliniella occidentalis</name>
    <name type="common">Western flower thrips</name>
    <name type="synonym">Euthrips occidentalis</name>
    <dbReference type="NCBI Taxonomy" id="133901"/>
    <lineage>
        <taxon>Eukaryota</taxon>
        <taxon>Metazoa</taxon>
        <taxon>Ecdysozoa</taxon>
        <taxon>Arthropoda</taxon>
        <taxon>Hexapoda</taxon>
        <taxon>Insecta</taxon>
        <taxon>Pterygota</taxon>
        <taxon>Neoptera</taxon>
        <taxon>Paraneoptera</taxon>
        <taxon>Thysanoptera</taxon>
        <taxon>Terebrantia</taxon>
        <taxon>Thripoidea</taxon>
        <taxon>Thripidae</taxon>
        <taxon>Frankliniella</taxon>
    </lineage>
</organism>
<gene>
    <name evidence="4" type="primary">LOC113207119</name>
</gene>
<protein>
    <submittedName>
        <fullName evidence="4">Uncharacterized protein LOC113207119 isoform X1</fullName>
    </submittedName>
</protein>
<feature type="compositionally biased region" description="Acidic residues" evidence="1">
    <location>
        <begin position="442"/>
        <end position="453"/>
    </location>
</feature>
<dbReference type="AlphaFoldDB" id="A0A9C6X6E1"/>
<feature type="compositionally biased region" description="Low complexity" evidence="1">
    <location>
        <begin position="241"/>
        <end position="253"/>
    </location>
</feature>
<sequence length="453" mass="50174">MCSPDADLPPQANGKTYAVVELHVDRKPVISPALISWLTGVTPRLSKGKEEFQARTCLWPAREKYLNEYLIHKRTPKKEWVTFHNVRVFKFCKSLATAKGLAEKLVDTSDVGDLNEDSDDNLPPKRKRNSVKVFGESSVDEDDGRPVKGLKISKCDRPTGPPPTSPQHSSSDDESGASSDDSFLRGIRENRDAIDASQPNSTSLLSEQNVHAPTGKRTTTPQLNNQPPSPKLPSIGSNLGTSSVTPSSQPISSAGINTRILTHLSLLKSEIQELKKMVLKVYIVTCGPHDGSSDVEKIPGLPLQTETDFENFTSLCEKEDGKLGMVKHLSEHGKTDIRESVFNMMRKLMTNTLAQNYNYSGINRRGASVAKKKFAETTPCTVLRAAVKQHCRVLLGRGADSRHQFNSTDFKDAVSDWLKDAKKRNENEEKKKKKNETQQENVDSDLGEGDDQH</sequence>
<feature type="region of interest" description="Disordered" evidence="1">
    <location>
        <begin position="110"/>
        <end position="253"/>
    </location>
</feature>
<feature type="compositionally biased region" description="Polar residues" evidence="1">
    <location>
        <begin position="197"/>
        <end position="226"/>
    </location>
</feature>
<evidence type="ECO:0000313" key="4">
    <source>
        <dbReference type="RefSeq" id="XP_052129909.1"/>
    </source>
</evidence>
<evidence type="ECO:0000313" key="3">
    <source>
        <dbReference type="Proteomes" id="UP000504606"/>
    </source>
</evidence>
<feature type="domain" description="DUF4806" evidence="2">
    <location>
        <begin position="302"/>
        <end position="376"/>
    </location>
</feature>
<dbReference type="Proteomes" id="UP000504606">
    <property type="component" value="Unplaced"/>
</dbReference>
<dbReference type="OrthoDB" id="8180383at2759"/>
<dbReference type="PANTHER" id="PTHR34153:SF2">
    <property type="entry name" value="SI:CH211-262H13.3-RELATED"/>
    <property type="match status" value="1"/>
</dbReference>
<dbReference type="GeneID" id="113207119"/>
<dbReference type="RefSeq" id="XP_052129909.1">
    <property type="nucleotide sequence ID" value="XM_052273949.1"/>
</dbReference>
<dbReference type="InterPro" id="IPR032071">
    <property type="entry name" value="DUF4806"/>
</dbReference>
<evidence type="ECO:0000256" key="1">
    <source>
        <dbReference type="SAM" id="MobiDB-lite"/>
    </source>
</evidence>
<evidence type="ECO:0000259" key="2">
    <source>
        <dbReference type="Pfam" id="PF16064"/>
    </source>
</evidence>
<accession>A0A9C6X6E1</accession>
<feature type="compositionally biased region" description="Basic and acidic residues" evidence="1">
    <location>
        <begin position="421"/>
        <end position="430"/>
    </location>
</feature>
<reference evidence="4" key="1">
    <citation type="submission" date="2025-08" db="UniProtKB">
        <authorList>
            <consortium name="RefSeq"/>
        </authorList>
    </citation>
    <scope>IDENTIFICATION</scope>
    <source>
        <tissue evidence="4">Whole organism</tissue>
    </source>
</reference>
<dbReference type="Pfam" id="PF16064">
    <property type="entry name" value="DUF4806"/>
    <property type="match status" value="1"/>
</dbReference>
<feature type="region of interest" description="Disordered" evidence="1">
    <location>
        <begin position="421"/>
        <end position="453"/>
    </location>
</feature>